<comment type="caution">
    <text evidence="3">Lacks conserved residue(s) required for the propagation of feature annotation.</text>
</comment>
<evidence type="ECO:0000256" key="1">
    <source>
        <dbReference type="ARBA" id="ARBA00023015"/>
    </source>
</evidence>
<evidence type="ECO:0000313" key="5">
    <source>
        <dbReference type="Proteomes" id="UP001187471"/>
    </source>
</evidence>
<dbReference type="PANTHER" id="PTHR47483:SF1">
    <property type="entry name" value="BETA-ARABINOFURANOSYLTRANSFERASE RAY1"/>
    <property type="match status" value="1"/>
</dbReference>
<organism evidence="4 5">
    <name type="scientific">Escallonia rubra</name>
    <dbReference type="NCBI Taxonomy" id="112253"/>
    <lineage>
        <taxon>Eukaryota</taxon>
        <taxon>Viridiplantae</taxon>
        <taxon>Streptophyta</taxon>
        <taxon>Embryophyta</taxon>
        <taxon>Tracheophyta</taxon>
        <taxon>Spermatophyta</taxon>
        <taxon>Magnoliopsida</taxon>
        <taxon>eudicotyledons</taxon>
        <taxon>Gunneridae</taxon>
        <taxon>Pentapetalae</taxon>
        <taxon>asterids</taxon>
        <taxon>campanulids</taxon>
        <taxon>Escalloniales</taxon>
        <taxon>Escalloniaceae</taxon>
        <taxon>Escallonia</taxon>
    </lineage>
</organism>
<sequence length="189" mass="21255">MVERSLASTSDISVLVDTEVILLPDLISTLDHVYKLDHDWLLVVSTRNVSNFPFQLDVDGKQWLIVDNKRIRTEKGILSGKADLQQWLTVDNKRIRTEKICNLVACEEVDRVERHETLAQWRARLDSTRFGSVHLGSNAFKQASMLLALFAGGDGYRVEEHDGVGIGSCFNLDDSKVNLQRFGGRNAKG</sequence>
<proteinExistence type="inferred from homology"/>
<gene>
    <name evidence="4" type="ORF">RJ640_019335</name>
</gene>
<keyword evidence="1" id="KW-0805">Transcription regulation</keyword>
<protein>
    <submittedName>
        <fullName evidence="4">Uncharacterized protein</fullName>
    </submittedName>
</protein>
<dbReference type="InterPro" id="IPR005202">
    <property type="entry name" value="TF_GRAS"/>
</dbReference>
<dbReference type="EMBL" id="JAVXUO010000155">
    <property type="protein sequence ID" value="KAK2994946.1"/>
    <property type="molecule type" value="Genomic_DNA"/>
</dbReference>
<dbReference type="AlphaFoldDB" id="A0AA88S9P7"/>
<name>A0AA88S9P7_9ASTE</name>
<comment type="caution">
    <text evidence="4">The sequence shown here is derived from an EMBL/GenBank/DDBJ whole genome shotgun (WGS) entry which is preliminary data.</text>
</comment>
<dbReference type="InterPro" id="IPR044575">
    <property type="entry name" value="RAY1-like"/>
</dbReference>
<evidence type="ECO:0000256" key="3">
    <source>
        <dbReference type="PROSITE-ProRule" id="PRU01191"/>
    </source>
</evidence>
<dbReference type="Pfam" id="PF03514">
    <property type="entry name" value="GRAS"/>
    <property type="match status" value="1"/>
</dbReference>
<dbReference type="Proteomes" id="UP001187471">
    <property type="component" value="Unassembled WGS sequence"/>
</dbReference>
<keyword evidence="2" id="KW-0804">Transcription</keyword>
<evidence type="ECO:0000256" key="2">
    <source>
        <dbReference type="ARBA" id="ARBA00023163"/>
    </source>
</evidence>
<comment type="similarity">
    <text evidence="3">Belongs to the GRAS family.</text>
</comment>
<evidence type="ECO:0000313" key="4">
    <source>
        <dbReference type="EMBL" id="KAK2994946.1"/>
    </source>
</evidence>
<feature type="region of interest" description="SAW" evidence="3">
    <location>
        <begin position="105"/>
        <end position="186"/>
    </location>
</feature>
<reference evidence="4" key="1">
    <citation type="submission" date="2022-12" db="EMBL/GenBank/DDBJ databases">
        <title>Draft genome assemblies for two species of Escallonia (Escalloniales).</title>
        <authorList>
            <person name="Chanderbali A."/>
            <person name="Dervinis C."/>
            <person name="Anghel I."/>
            <person name="Soltis D."/>
            <person name="Soltis P."/>
            <person name="Zapata F."/>
        </authorList>
    </citation>
    <scope>NUCLEOTIDE SEQUENCE</scope>
    <source>
        <strain evidence="4">UCBG92.1500</strain>
        <tissue evidence="4">Leaf</tissue>
    </source>
</reference>
<accession>A0AA88S9P7</accession>
<dbReference type="PANTHER" id="PTHR47483">
    <property type="entry name" value="BETA-ARABINOFURANOSYLTRANSFERASE RAY1"/>
    <property type="match status" value="1"/>
</dbReference>
<keyword evidence="5" id="KW-1185">Reference proteome</keyword>
<dbReference type="GO" id="GO:0016757">
    <property type="term" value="F:glycosyltransferase activity"/>
    <property type="evidence" value="ECO:0007669"/>
    <property type="project" value="InterPro"/>
</dbReference>
<dbReference type="PROSITE" id="PS50985">
    <property type="entry name" value="GRAS"/>
    <property type="match status" value="1"/>
</dbReference>